<feature type="region of interest" description="Disordered" evidence="1">
    <location>
        <begin position="1"/>
        <end position="20"/>
    </location>
</feature>
<gene>
    <name evidence="4" type="ORF">D0Y65_034806</name>
    <name evidence="3" type="ORF">glysoja_026212</name>
</gene>
<protein>
    <submittedName>
        <fullName evidence="3">Uncharacterized protein</fullName>
    </submittedName>
</protein>
<keyword evidence="2" id="KW-0812">Transmembrane</keyword>
<dbReference type="EMBL" id="QZWG01000012">
    <property type="protein sequence ID" value="RZB76512.1"/>
    <property type="molecule type" value="Genomic_DNA"/>
</dbReference>
<accession>A0A0B2R1R5</accession>
<dbReference type="Proteomes" id="UP000289340">
    <property type="component" value="Chromosome 12"/>
</dbReference>
<name>A0A0B2R1R5_GLYSO</name>
<reference evidence="3" key="1">
    <citation type="submission" date="2014-07" db="EMBL/GenBank/DDBJ databases">
        <title>Identification of a novel salt tolerance gene in wild soybean by whole-genome sequencing.</title>
        <authorList>
            <person name="Lam H.-M."/>
            <person name="Qi X."/>
            <person name="Li M.-W."/>
            <person name="Liu X."/>
            <person name="Xie M."/>
            <person name="Ni M."/>
            <person name="Xu X."/>
        </authorList>
    </citation>
    <scope>NUCLEOTIDE SEQUENCE [LARGE SCALE GENOMIC DNA]</scope>
    <source>
        <tissue evidence="3">Root</tissue>
    </source>
</reference>
<dbReference type="AlphaFoldDB" id="A0A0B2R1R5"/>
<dbReference type="Proteomes" id="UP000053555">
    <property type="component" value="Unassembled WGS sequence"/>
</dbReference>
<evidence type="ECO:0000256" key="1">
    <source>
        <dbReference type="SAM" id="MobiDB-lite"/>
    </source>
</evidence>
<evidence type="ECO:0000313" key="3">
    <source>
        <dbReference type="EMBL" id="KHN27645.1"/>
    </source>
</evidence>
<sequence length="49" mass="5619">MLDSSSHKGNNFLRSSSSSRKVRNMARRYFDYEALILVLYCVSSLVFIG</sequence>
<reference evidence="4 5" key="2">
    <citation type="submission" date="2018-09" db="EMBL/GenBank/DDBJ databases">
        <title>A high-quality reference genome of wild soybean provides a powerful tool to mine soybean genomes.</title>
        <authorList>
            <person name="Xie M."/>
            <person name="Chung C.Y.L."/>
            <person name="Li M.-W."/>
            <person name="Wong F.-L."/>
            <person name="Chan T.-F."/>
            <person name="Lam H.-M."/>
        </authorList>
    </citation>
    <scope>NUCLEOTIDE SEQUENCE [LARGE SCALE GENOMIC DNA]</scope>
    <source>
        <strain evidence="5">cv. W05</strain>
        <tissue evidence="4">Hypocotyl of etiolated seedlings</tissue>
    </source>
</reference>
<dbReference type="EMBL" id="KN653124">
    <property type="protein sequence ID" value="KHN27645.1"/>
    <property type="molecule type" value="Genomic_DNA"/>
</dbReference>
<proteinExistence type="predicted"/>
<evidence type="ECO:0000313" key="5">
    <source>
        <dbReference type="Proteomes" id="UP000289340"/>
    </source>
</evidence>
<feature type="transmembrane region" description="Helical" evidence="2">
    <location>
        <begin position="29"/>
        <end position="48"/>
    </location>
</feature>
<evidence type="ECO:0000256" key="2">
    <source>
        <dbReference type="SAM" id="Phobius"/>
    </source>
</evidence>
<evidence type="ECO:0000313" key="4">
    <source>
        <dbReference type="EMBL" id="RZB76512.1"/>
    </source>
</evidence>
<keyword evidence="5" id="KW-1185">Reference proteome</keyword>
<organism evidence="3">
    <name type="scientific">Glycine soja</name>
    <name type="common">Wild soybean</name>
    <dbReference type="NCBI Taxonomy" id="3848"/>
    <lineage>
        <taxon>Eukaryota</taxon>
        <taxon>Viridiplantae</taxon>
        <taxon>Streptophyta</taxon>
        <taxon>Embryophyta</taxon>
        <taxon>Tracheophyta</taxon>
        <taxon>Spermatophyta</taxon>
        <taxon>Magnoliopsida</taxon>
        <taxon>eudicotyledons</taxon>
        <taxon>Gunneridae</taxon>
        <taxon>Pentapetalae</taxon>
        <taxon>rosids</taxon>
        <taxon>fabids</taxon>
        <taxon>Fabales</taxon>
        <taxon>Fabaceae</taxon>
        <taxon>Papilionoideae</taxon>
        <taxon>50 kb inversion clade</taxon>
        <taxon>NPAAA clade</taxon>
        <taxon>indigoferoid/millettioid clade</taxon>
        <taxon>Phaseoleae</taxon>
        <taxon>Glycine</taxon>
        <taxon>Glycine subgen. Soja</taxon>
    </lineage>
</organism>
<keyword evidence="2" id="KW-0472">Membrane</keyword>
<feature type="compositionally biased region" description="Polar residues" evidence="1">
    <location>
        <begin position="7"/>
        <end position="19"/>
    </location>
</feature>
<keyword evidence="2" id="KW-1133">Transmembrane helix</keyword>